<reference evidence="4 5" key="1">
    <citation type="submission" date="2019-09" db="EMBL/GenBank/DDBJ databases">
        <authorList>
            <person name="Li Y."/>
        </authorList>
    </citation>
    <scope>NUCLEOTIDE SEQUENCE [LARGE SCALE GENOMIC DNA]</scope>
    <source>
        <strain evidence="4 5">L3-3HA</strain>
    </source>
</reference>
<dbReference type="OrthoDB" id="9082001at2"/>
<organism evidence="4 5">
    <name type="scientific">Affinibrenneria salicis</name>
    <dbReference type="NCBI Taxonomy" id="2590031"/>
    <lineage>
        <taxon>Bacteria</taxon>
        <taxon>Pseudomonadati</taxon>
        <taxon>Pseudomonadota</taxon>
        <taxon>Gammaproteobacteria</taxon>
        <taxon>Enterobacterales</taxon>
        <taxon>Pectobacteriaceae</taxon>
        <taxon>Affinibrenneria</taxon>
    </lineage>
</organism>
<dbReference type="InterPro" id="IPR001907">
    <property type="entry name" value="ClpP"/>
</dbReference>
<dbReference type="Gene3D" id="3.90.226.10">
    <property type="entry name" value="2-enoyl-CoA Hydratase, Chain A, domain 1"/>
    <property type="match status" value="1"/>
</dbReference>
<dbReference type="AlphaFoldDB" id="A0A5J5G4I4"/>
<dbReference type="InterPro" id="IPR029045">
    <property type="entry name" value="ClpP/crotonase-like_dom_sf"/>
</dbReference>
<gene>
    <name evidence="4" type="ORF">FJU30_06750</name>
</gene>
<dbReference type="Pfam" id="PF00574">
    <property type="entry name" value="CLP_protease"/>
    <property type="match status" value="1"/>
</dbReference>
<dbReference type="PANTHER" id="PTHR10381:SF11">
    <property type="entry name" value="ATP-DEPENDENT CLP PROTEASE PROTEOLYTIC SUBUNIT, MITOCHONDRIAL"/>
    <property type="match status" value="1"/>
</dbReference>
<evidence type="ECO:0000256" key="2">
    <source>
        <dbReference type="RuleBase" id="RU003567"/>
    </source>
</evidence>
<dbReference type="EMBL" id="VYKJ01000002">
    <property type="protein sequence ID" value="KAA9001971.1"/>
    <property type="molecule type" value="Genomic_DNA"/>
</dbReference>
<sequence>MRRKLIILSSALGLAMALPATADVSSVRKIGLKNNNIETAKILYVGDITAKGSTELISSIDEINANYPNLKKLYLYINSYGGSMENGYMAYEAIKSAPVPITTVNIAMVASAASLLYCAGAERYATPSAHFILHPAAASNIQKDYLKPNEIARLQQDVKNSNAFFRYVYQQCTRYSADEIDNMLSREDGRQYIDTPTALDKRLATGQAAGMVNADVSYYILSKDN</sequence>
<proteinExistence type="inferred from homology"/>
<evidence type="ECO:0000313" key="4">
    <source>
        <dbReference type="EMBL" id="KAA9001971.1"/>
    </source>
</evidence>
<dbReference type="GO" id="GO:0051117">
    <property type="term" value="F:ATPase binding"/>
    <property type="evidence" value="ECO:0007669"/>
    <property type="project" value="TreeGrafter"/>
</dbReference>
<dbReference type="SUPFAM" id="SSF52096">
    <property type="entry name" value="ClpP/crotonase"/>
    <property type="match status" value="1"/>
</dbReference>
<dbReference type="GO" id="GO:0004252">
    <property type="term" value="F:serine-type endopeptidase activity"/>
    <property type="evidence" value="ECO:0007669"/>
    <property type="project" value="InterPro"/>
</dbReference>
<evidence type="ECO:0000256" key="3">
    <source>
        <dbReference type="SAM" id="SignalP"/>
    </source>
</evidence>
<dbReference type="PANTHER" id="PTHR10381">
    <property type="entry name" value="ATP-DEPENDENT CLP PROTEASE PROTEOLYTIC SUBUNIT"/>
    <property type="match status" value="1"/>
</dbReference>
<dbReference type="PRINTS" id="PR00127">
    <property type="entry name" value="CLPPROTEASEP"/>
</dbReference>
<dbReference type="InterPro" id="IPR023562">
    <property type="entry name" value="ClpP/TepA"/>
</dbReference>
<dbReference type="Proteomes" id="UP000335415">
    <property type="component" value="Unassembled WGS sequence"/>
</dbReference>
<evidence type="ECO:0000313" key="5">
    <source>
        <dbReference type="Proteomes" id="UP000335415"/>
    </source>
</evidence>
<dbReference type="GO" id="GO:0004176">
    <property type="term" value="F:ATP-dependent peptidase activity"/>
    <property type="evidence" value="ECO:0007669"/>
    <property type="project" value="InterPro"/>
</dbReference>
<protein>
    <recommendedName>
        <fullName evidence="2">ATP-dependent Clp protease proteolytic subunit</fullName>
    </recommendedName>
</protein>
<dbReference type="GO" id="GO:0006515">
    <property type="term" value="P:protein quality control for misfolded or incompletely synthesized proteins"/>
    <property type="evidence" value="ECO:0007669"/>
    <property type="project" value="TreeGrafter"/>
</dbReference>
<name>A0A5J5G4I4_9GAMM</name>
<comment type="caution">
    <text evidence="4">The sequence shown here is derived from an EMBL/GenBank/DDBJ whole genome shotgun (WGS) entry which is preliminary data.</text>
</comment>
<dbReference type="RefSeq" id="WP_150434208.1">
    <property type="nucleotide sequence ID" value="NZ_VYKJ01000002.1"/>
</dbReference>
<feature type="signal peptide" evidence="3">
    <location>
        <begin position="1"/>
        <end position="22"/>
    </location>
</feature>
<comment type="similarity">
    <text evidence="1 2">Belongs to the peptidase S14 family.</text>
</comment>
<accession>A0A5J5G4I4</accession>
<keyword evidence="3" id="KW-0732">Signal</keyword>
<feature type="chain" id="PRO_5023861410" description="ATP-dependent Clp protease proteolytic subunit" evidence="3">
    <location>
        <begin position="23"/>
        <end position="225"/>
    </location>
</feature>
<evidence type="ECO:0000256" key="1">
    <source>
        <dbReference type="ARBA" id="ARBA00007039"/>
    </source>
</evidence>
<keyword evidence="5" id="KW-1185">Reference proteome</keyword>
<dbReference type="GO" id="GO:0009368">
    <property type="term" value="C:endopeptidase Clp complex"/>
    <property type="evidence" value="ECO:0007669"/>
    <property type="project" value="TreeGrafter"/>
</dbReference>